<feature type="compositionally biased region" description="Basic residues" evidence="2">
    <location>
        <begin position="147"/>
        <end position="165"/>
    </location>
</feature>
<dbReference type="Pfam" id="PF00167">
    <property type="entry name" value="FGF"/>
    <property type="match status" value="1"/>
</dbReference>
<accession>A0A1J1IAT5</accession>
<feature type="compositionally biased region" description="Basic residues" evidence="2">
    <location>
        <begin position="254"/>
        <end position="264"/>
    </location>
</feature>
<dbReference type="OrthoDB" id="7791363at2759"/>
<proteinExistence type="inferred from homology"/>
<evidence type="ECO:0000256" key="1">
    <source>
        <dbReference type="ARBA" id="ARBA00007936"/>
    </source>
</evidence>
<feature type="region of interest" description="Disordered" evidence="2">
    <location>
        <begin position="254"/>
        <end position="317"/>
    </location>
</feature>
<evidence type="ECO:0000313" key="4">
    <source>
        <dbReference type="Proteomes" id="UP000183832"/>
    </source>
</evidence>
<dbReference type="Gene3D" id="2.80.10.50">
    <property type="match status" value="1"/>
</dbReference>
<protein>
    <submittedName>
        <fullName evidence="3">CLUMA_CG010717, isoform A</fullName>
    </submittedName>
</protein>
<reference evidence="3 4" key="1">
    <citation type="submission" date="2015-04" db="EMBL/GenBank/DDBJ databases">
        <authorList>
            <person name="Syromyatnikov M.Y."/>
            <person name="Popov V.N."/>
        </authorList>
    </citation>
    <scope>NUCLEOTIDE SEQUENCE [LARGE SCALE GENOMIC DNA]</scope>
</reference>
<feature type="compositionally biased region" description="Low complexity" evidence="2">
    <location>
        <begin position="305"/>
        <end position="317"/>
    </location>
</feature>
<dbReference type="STRING" id="568069.A0A1J1IAT5"/>
<dbReference type="GO" id="GO:0008083">
    <property type="term" value="F:growth factor activity"/>
    <property type="evidence" value="ECO:0007669"/>
    <property type="project" value="InterPro"/>
</dbReference>
<sequence length="377" mass="44237">MRPNTYDDTKAYCLCKVFPPDENFTITSHTFLVGPDQLDVRITFYIKELESYICFNKRWQPRIFKKLSVNCYFKEEMDGGYFLFYSIENPDKYLGFNRRGRAINYESPKMDKQCRKIFKRILEETSSNGLSTSIIDYELTSSAPRNNNHRHSHKSSTRTHQRTHSNRIETSKSRNASLHNSSKRYKLQQQQQHHVRHHHNEQPLRHYHTISNNKKHKNIDSYDNTKQLGNEDLNAIYNHNDSGLNTISESKGKFGHHRHEHIKKPTQSVSKSRSEHNLDGRQGFSSHGHKNNPNPTNDYLSMVENNNGTNNCTYNAKNVEDETDDKYFKGRRTTKGKNTAQANDKPNNNCNKINRRHRKNNENGRHSRKQKSKIIVS</sequence>
<dbReference type="AlphaFoldDB" id="A0A1J1IAT5"/>
<feature type="compositionally biased region" description="Low complexity" evidence="2">
    <location>
        <begin position="343"/>
        <end position="352"/>
    </location>
</feature>
<dbReference type="InterPro" id="IPR002209">
    <property type="entry name" value="Fibroblast_GF_fam"/>
</dbReference>
<keyword evidence="4" id="KW-1185">Reference proteome</keyword>
<evidence type="ECO:0000256" key="2">
    <source>
        <dbReference type="SAM" id="MobiDB-lite"/>
    </source>
</evidence>
<name>A0A1J1IAT5_9DIPT</name>
<dbReference type="EMBL" id="CVRI01000047">
    <property type="protein sequence ID" value="CRK97323.1"/>
    <property type="molecule type" value="Genomic_DNA"/>
</dbReference>
<feature type="compositionally biased region" description="Basic residues" evidence="2">
    <location>
        <begin position="366"/>
        <end position="377"/>
    </location>
</feature>
<feature type="region of interest" description="Disordered" evidence="2">
    <location>
        <begin position="333"/>
        <end position="377"/>
    </location>
</feature>
<dbReference type="InterPro" id="IPR008996">
    <property type="entry name" value="IL1/FGF"/>
</dbReference>
<organism evidence="3 4">
    <name type="scientific">Clunio marinus</name>
    <dbReference type="NCBI Taxonomy" id="568069"/>
    <lineage>
        <taxon>Eukaryota</taxon>
        <taxon>Metazoa</taxon>
        <taxon>Ecdysozoa</taxon>
        <taxon>Arthropoda</taxon>
        <taxon>Hexapoda</taxon>
        <taxon>Insecta</taxon>
        <taxon>Pterygota</taxon>
        <taxon>Neoptera</taxon>
        <taxon>Endopterygota</taxon>
        <taxon>Diptera</taxon>
        <taxon>Nematocera</taxon>
        <taxon>Chironomoidea</taxon>
        <taxon>Chironomidae</taxon>
        <taxon>Clunio</taxon>
    </lineage>
</organism>
<feature type="region of interest" description="Disordered" evidence="2">
    <location>
        <begin position="141"/>
        <end position="205"/>
    </location>
</feature>
<dbReference type="SUPFAM" id="SSF50353">
    <property type="entry name" value="Cytokine"/>
    <property type="match status" value="1"/>
</dbReference>
<evidence type="ECO:0000313" key="3">
    <source>
        <dbReference type="EMBL" id="CRK97323.1"/>
    </source>
</evidence>
<gene>
    <name evidence="3" type="ORF">CLUMA_CG010717</name>
</gene>
<feature type="compositionally biased region" description="Basic residues" evidence="2">
    <location>
        <begin position="193"/>
        <end position="205"/>
    </location>
</feature>
<comment type="similarity">
    <text evidence="1">Belongs to the heparin-binding growth factors family.</text>
</comment>
<dbReference type="Proteomes" id="UP000183832">
    <property type="component" value="Unassembled WGS sequence"/>
</dbReference>